<keyword evidence="1" id="KW-0472">Membrane</keyword>
<sequence>MFNVQVKLYFHFLEDNEVIVLLLFFASHFICCNSLIPWAFGGYGQSLNSLGLATEKLRLQQAILTDYLVPDGNRPQRKVSLPDNTRPRMYCVKGSILDG</sequence>
<keyword evidence="3" id="KW-1185">Reference proteome</keyword>
<comment type="caution">
    <text evidence="2">The sequence shown here is derived from an EMBL/GenBank/DDBJ whole genome shotgun (WGS) entry which is preliminary data.</text>
</comment>
<protein>
    <submittedName>
        <fullName evidence="2">Uncharacterized protein</fullName>
    </submittedName>
</protein>
<gene>
    <name evidence="2" type="ORF">D0911_15615</name>
</gene>
<name>A0ABX9W1A2_9GAMM</name>
<dbReference type="Proteomes" id="UP000274695">
    <property type="component" value="Unassembled WGS sequence"/>
</dbReference>
<evidence type="ECO:0000313" key="2">
    <source>
        <dbReference type="EMBL" id="RNL59526.1"/>
    </source>
</evidence>
<evidence type="ECO:0000313" key="3">
    <source>
        <dbReference type="Proteomes" id="UP000274695"/>
    </source>
</evidence>
<keyword evidence="1" id="KW-1133">Transmembrane helix</keyword>
<proteinExistence type="predicted"/>
<keyword evidence="1" id="KW-0812">Transmembrane</keyword>
<dbReference type="EMBL" id="RHGB01000020">
    <property type="protein sequence ID" value="RNL59526.1"/>
    <property type="molecule type" value="Genomic_DNA"/>
</dbReference>
<organism evidence="2 3">
    <name type="scientific">Zhongshania marina</name>
    <dbReference type="NCBI Taxonomy" id="2304603"/>
    <lineage>
        <taxon>Bacteria</taxon>
        <taxon>Pseudomonadati</taxon>
        <taxon>Pseudomonadota</taxon>
        <taxon>Gammaproteobacteria</taxon>
        <taxon>Cellvibrionales</taxon>
        <taxon>Spongiibacteraceae</taxon>
        <taxon>Zhongshania</taxon>
    </lineage>
</organism>
<feature type="transmembrane region" description="Helical" evidence="1">
    <location>
        <begin position="18"/>
        <end position="40"/>
    </location>
</feature>
<reference evidence="2 3" key="1">
    <citation type="submission" date="2018-10" db="EMBL/GenBank/DDBJ databases">
        <title>Draft genome sequence of Zhongshania sp. DSW25-10.</title>
        <authorList>
            <person name="Oh J."/>
        </authorList>
    </citation>
    <scope>NUCLEOTIDE SEQUENCE [LARGE SCALE GENOMIC DNA]</scope>
    <source>
        <strain evidence="2 3">DSW25-10</strain>
    </source>
</reference>
<accession>A0ABX9W1A2</accession>
<evidence type="ECO:0000256" key="1">
    <source>
        <dbReference type="SAM" id="Phobius"/>
    </source>
</evidence>